<dbReference type="EMBL" id="UINC01098169">
    <property type="protein sequence ID" value="SVC56485.1"/>
    <property type="molecule type" value="Genomic_DNA"/>
</dbReference>
<sequence length="163" mass="17731">MFGLGLTLAAGVQAGNWPSWRGDLAGSGLAKGETVPLKWDTKQNVRWRAPLPDRGNSSPIVWGDKVFITQATDADKRRTVMCFDKRTGELLWRSGVTHAKKETTHKTNPYCSGSPATDGRIVVANFASAGVAAYNLDGQQLWHRDLGPQEHIWGNGTSPVLFG</sequence>
<feature type="non-terminal residue" evidence="2">
    <location>
        <position position="163"/>
    </location>
</feature>
<dbReference type="PANTHER" id="PTHR34512:SF30">
    <property type="entry name" value="OUTER MEMBRANE PROTEIN ASSEMBLY FACTOR BAMB"/>
    <property type="match status" value="1"/>
</dbReference>
<dbReference type="Gene3D" id="2.130.10.10">
    <property type="entry name" value="YVTN repeat-like/Quinoprotein amine dehydrogenase"/>
    <property type="match status" value="1"/>
</dbReference>
<dbReference type="AlphaFoldDB" id="A0A382N813"/>
<evidence type="ECO:0000259" key="1">
    <source>
        <dbReference type="Pfam" id="PF13360"/>
    </source>
</evidence>
<dbReference type="SUPFAM" id="SSF50998">
    <property type="entry name" value="Quinoprotein alcohol dehydrogenase-like"/>
    <property type="match status" value="1"/>
</dbReference>
<feature type="domain" description="Pyrrolo-quinoline quinone repeat" evidence="1">
    <location>
        <begin position="39"/>
        <end position="148"/>
    </location>
</feature>
<dbReference type="InterPro" id="IPR002372">
    <property type="entry name" value="PQQ_rpt_dom"/>
</dbReference>
<dbReference type="InterPro" id="IPR011047">
    <property type="entry name" value="Quinoprotein_ADH-like_sf"/>
</dbReference>
<dbReference type="InterPro" id="IPR015943">
    <property type="entry name" value="WD40/YVTN_repeat-like_dom_sf"/>
</dbReference>
<proteinExistence type="predicted"/>
<name>A0A382N813_9ZZZZ</name>
<accession>A0A382N813</accession>
<evidence type="ECO:0000313" key="2">
    <source>
        <dbReference type="EMBL" id="SVC56485.1"/>
    </source>
</evidence>
<reference evidence="2" key="1">
    <citation type="submission" date="2018-05" db="EMBL/GenBank/DDBJ databases">
        <authorList>
            <person name="Lanie J.A."/>
            <person name="Ng W.-L."/>
            <person name="Kazmierczak K.M."/>
            <person name="Andrzejewski T.M."/>
            <person name="Davidsen T.M."/>
            <person name="Wayne K.J."/>
            <person name="Tettelin H."/>
            <person name="Glass J.I."/>
            <person name="Rusch D."/>
            <person name="Podicherti R."/>
            <person name="Tsui H.-C.T."/>
            <person name="Winkler M.E."/>
        </authorList>
    </citation>
    <scope>NUCLEOTIDE SEQUENCE</scope>
</reference>
<gene>
    <name evidence="2" type="ORF">METZ01_LOCUS309339</name>
</gene>
<dbReference type="Pfam" id="PF13360">
    <property type="entry name" value="PQQ_2"/>
    <property type="match status" value="1"/>
</dbReference>
<protein>
    <recommendedName>
        <fullName evidence="1">Pyrrolo-quinoline quinone repeat domain-containing protein</fullName>
    </recommendedName>
</protein>
<dbReference type="PANTHER" id="PTHR34512">
    <property type="entry name" value="CELL SURFACE PROTEIN"/>
    <property type="match status" value="1"/>
</dbReference>
<organism evidence="2">
    <name type="scientific">marine metagenome</name>
    <dbReference type="NCBI Taxonomy" id="408172"/>
    <lineage>
        <taxon>unclassified sequences</taxon>
        <taxon>metagenomes</taxon>
        <taxon>ecological metagenomes</taxon>
    </lineage>
</organism>